<dbReference type="EMBL" id="JAKEKT020000008">
    <property type="protein sequence ID" value="KAL1648709.1"/>
    <property type="molecule type" value="Genomic_DNA"/>
</dbReference>
<accession>A0ABR3U102</accession>
<organism evidence="2 3">
    <name type="scientific">Diplodia intermedia</name>
    <dbReference type="NCBI Taxonomy" id="856260"/>
    <lineage>
        <taxon>Eukaryota</taxon>
        <taxon>Fungi</taxon>
        <taxon>Dikarya</taxon>
        <taxon>Ascomycota</taxon>
        <taxon>Pezizomycotina</taxon>
        <taxon>Dothideomycetes</taxon>
        <taxon>Dothideomycetes incertae sedis</taxon>
        <taxon>Botryosphaeriales</taxon>
        <taxon>Botryosphaeriaceae</taxon>
        <taxon>Diplodia</taxon>
    </lineage>
</organism>
<keyword evidence="3" id="KW-1185">Reference proteome</keyword>
<dbReference type="Proteomes" id="UP001521184">
    <property type="component" value="Unassembled WGS sequence"/>
</dbReference>
<evidence type="ECO:0000313" key="3">
    <source>
        <dbReference type="Proteomes" id="UP001521184"/>
    </source>
</evidence>
<feature type="compositionally biased region" description="Low complexity" evidence="1">
    <location>
        <begin position="1"/>
        <end position="12"/>
    </location>
</feature>
<reference evidence="2 3" key="1">
    <citation type="journal article" date="2023" name="Plant Dis.">
        <title>First Report of Diplodia intermedia Causing Canker and Dieback Diseases on Apple Trees in Canada.</title>
        <authorList>
            <person name="Ellouze W."/>
            <person name="Ilyukhin E."/>
            <person name="Sulman M."/>
            <person name="Ali S."/>
        </authorList>
    </citation>
    <scope>NUCLEOTIDE SEQUENCE [LARGE SCALE GENOMIC DNA]</scope>
    <source>
        <strain evidence="2 3">M45-28</strain>
    </source>
</reference>
<evidence type="ECO:0000313" key="2">
    <source>
        <dbReference type="EMBL" id="KAL1648709.1"/>
    </source>
</evidence>
<name>A0ABR3U102_9PEZI</name>
<proteinExistence type="predicted"/>
<gene>
    <name evidence="2" type="ORF">SLS58_001884</name>
</gene>
<protein>
    <submittedName>
        <fullName evidence="2">Uncharacterized protein</fullName>
    </submittedName>
</protein>
<comment type="caution">
    <text evidence="2">The sequence shown here is derived from an EMBL/GenBank/DDBJ whole genome shotgun (WGS) entry which is preliminary data.</text>
</comment>
<sequence length="229" mass="24906">MPLQSSMTGSGSEESEATPSDKHKSAIMRRLAIYLAQTIGVSDFRFTAGACQIADDLKLIDDSRRIASIGYNANPIVSSETTAYFAGTDEHVIVINSPNLASRNLNNVVLLKAEAARSFQERGHVVTVAGNICVKAGYAEWSISVSGCMLANLCFKDKHCRNKQIHTVDKDTEDVEFWVLDHGAEAFPHDLFVTHEFTATHGLDGPVARALALSRKGLRLCLPEISDGE</sequence>
<evidence type="ECO:0000256" key="1">
    <source>
        <dbReference type="SAM" id="MobiDB-lite"/>
    </source>
</evidence>
<feature type="region of interest" description="Disordered" evidence="1">
    <location>
        <begin position="1"/>
        <end position="23"/>
    </location>
</feature>